<evidence type="ECO:0000313" key="11">
    <source>
        <dbReference type="EMBL" id="NYT86006.1"/>
    </source>
</evidence>
<protein>
    <recommendedName>
        <fullName evidence="3">Type II secretion system protein N</fullName>
    </recommendedName>
    <alternativeName>
        <fullName evidence="10">General secretion pathway protein N</fullName>
    </alternativeName>
</protein>
<evidence type="ECO:0000313" key="12">
    <source>
        <dbReference type="Proteomes" id="UP000554144"/>
    </source>
</evidence>
<dbReference type="InterPro" id="IPR022792">
    <property type="entry name" value="T2SS_protein-GspN"/>
</dbReference>
<name>A0A853GZ72_9BURK</name>
<comment type="similarity">
    <text evidence="2">Belongs to the GSP N family.</text>
</comment>
<keyword evidence="9" id="KW-0472">Membrane</keyword>
<dbReference type="OrthoDB" id="8558191at2"/>
<keyword evidence="7" id="KW-0812">Transmembrane</keyword>
<evidence type="ECO:0000256" key="9">
    <source>
        <dbReference type="ARBA" id="ARBA00023136"/>
    </source>
</evidence>
<keyword evidence="12" id="KW-1185">Reference proteome</keyword>
<evidence type="ECO:0000256" key="6">
    <source>
        <dbReference type="ARBA" id="ARBA00022519"/>
    </source>
</evidence>
<dbReference type="GO" id="GO:0015628">
    <property type="term" value="P:protein secretion by the type II secretion system"/>
    <property type="evidence" value="ECO:0007669"/>
    <property type="project" value="InterPro"/>
</dbReference>
<keyword evidence="5" id="KW-1003">Cell membrane</keyword>
<evidence type="ECO:0000256" key="2">
    <source>
        <dbReference type="ARBA" id="ARBA00007208"/>
    </source>
</evidence>
<keyword evidence="6" id="KW-0997">Cell inner membrane</keyword>
<dbReference type="Pfam" id="PF01203">
    <property type="entry name" value="T2SSN"/>
    <property type="match status" value="1"/>
</dbReference>
<proteinExistence type="inferred from homology"/>
<dbReference type="PROSITE" id="PS51257">
    <property type="entry name" value="PROKAR_LIPOPROTEIN"/>
    <property type="match status" value="1"/>
</dbReference>
<comment type="subcellular location">
    <subcellularLocation>
        <location evidence="1">Cell inner membrane</location>
    </subcellularLocation>
</comment>
<keyword evidence="4" id="KW-0813">Transport</keyword>
<organism evidence="11 12">
    <name type="scientific">Pollutimonas harenae</name>
    <dbReference type="NCBI Taxonomy" id="657015"/>
    <lineage>
        <taxon>Bacteria</taxon>
        <taxon>Pseudomonadati</taxon>
        <taxon>Pseudomonadota</taxon>
        <taxon>Betaproteobacteria</taxon>
        <taxon>Burkholderiales</taxon>
        <taxon>Alcaligenaceae</taxon>
        <taxon>Pollutimonas</taxon>
    </lineage>
</organism>
<dbReference type="GO" id="GO:0015627">
    <property type="term" value="C:type II protein secretion system complex"/>
    <property type="evidence" value="ECO:0007669"/>
    <property type="project" value="InterPro"/>
</dbReference>
<gene>
    <name evidence="11" type="primary">gspN</name>
    <name evidence="11" type="ORF">H0A62_10355</name>
</gene>
<evidence type="ECO:0000256" key="10">
    <source>
        <dbReference type="ARBA" id="ARBA00030772"/>
    </source>
</evidence>
<dbReference type="RefSeq" id="WP_130039546.1">
    <property type="nucleotide sequence ID" value="NZ_JACCEV010000002.1"/>
</dbReference>
<reference evidence="11 12" key="1">
    <citation type="submission" date="2020-07" db="EMBL/GenBank/DDBJ databases">
        <title>Taxonomic revisions and descriptions of new bacterial species based on genomic comparisons in the high-G+C-content subgroup of the family Alcaligenaceae.</title>
        <authorList>
            <person name="Szabo A."/>
            <person name="Felfoldi T."/>
        </authorList>
    </citation>
    <scope>NUCLEOTIDE SEQUENCE [LARGE SCALE GENOMIC DNA]</scope>
    <source>
        <strain evidence="11 12">DSM 25667</strain>
    </source>
</reference>
<comment type="caution">
    <text evidence="11">The sequence shown here is derived from an EMBL/GenBank/DDBJ whole genome shotgun (WGS) entry which is preliminary data.</text>
</comment>
<evidence type="ECO:0000256" key="3">
    <source>
        <dbReference type="ARBA" id="ARBA00021563"/>
    </source>
</evidence>
<evidence type="ECO:0000256" key="4">
    <source>
        <dbReference type="ARBA" id="ARBA00022448"/>
    </source>
</evidence>
<dbReference type="GO" id="GO:0005886">
    <property type="term" value="C:plasma membrane"/>
    <property type="evidence" value="ECO:0007669"/>
    <property type="project" value="UniProtKB-SubCell"/>
</dbReference>
<accession>A0A853GZ72</accession>
<evidence type="ECO:0000256" key="8">
    <source>
        <dbReference type="ARBA" id="ARBA00022927"/>
    </source>
</evidence>
<dbReference type="EMBL" id="JACCEV010000002">
    <property type="protein sequence ID" value="NYT86006.1"/>
    <property type="molecule type" value="Genomic_DNA"/>
</dbReference>
<evidence type="ECO:0000256" key="1">
    <source>
        <dbReference type="ARBA" id="ARBA00004533"/>
    </source>
</evidence>
<evidence type="ECO:0000256" key="7">
    <source>
        <dbReference type="ARBA" id="ARBA00022692"/>
    </source>
</evidence>
<dbReference type="AlphaFoldDB" id="A0A853GZ72"/>
<dbReference type="Proteomes" id="UP000554144">
    <property type="component" value="Unassembled WGS sequence"/>
</dbReference>
<evidence type="ECO:0000256" key="5">
    <source>
        <dbReference type="ARBA" id="ARBA00022475"/>
    </source>
</evidence>
<sequence length="251" mass="26427">MSLHRRLFLTGTLVLLACCAALAILPARWIMAAIPDHWPLAVVDANGTLWSGSATLALGAREHQRTLPAPLRWNTSWSQGPKLTATHPWLNGPVTFKPVWSGLSISGQSMQLPASALATLDARIAAIGPAGTLSIKWPATIVGTAARPAGTSLLKAQWVDAASALTFIRPLGSYTLLLSQAASGLIDVTLSTQQGPLILRGKGMLDSNKGLQFDGTAQADQAASDDIHAALQDVLAALGPQRNNLTLLRVR</sequence>
<keyword evidence="8" id="KW-0653">Protein transport</keyword>